<evidence type="ECO:0008006" key="3">
    <source>
        <dbReference type="Google" id="ProtNLM"/>
    </source>
</evidence>
<keyword evidence="2" id="KW-1185">Reference proteome</keyword>
<dbReference type="EMBL" id="FUZF01000005">
    <property type="protein sequence ID" value="SKB64806.1"/>
    <property type="molecule type" value="Genomic_DNA"/>
</dbReference>
<name>A0A1T5CZN9_9SPHI</name>
<organism evidence="1 2">
    <name type="scientific">Sphingobacterium nematocida</name>
    <dbReference type="NCBI Taxonomy" id="1513896"/>
    <lineage>
        <taxon>Bacteria</taxon>
        <taxon>Pseudomonadati</taxon>
        <taxon>Bacteroidota</taxon>
        <taxon>Sphingobacteriia</taxon>
        <taxon>Sphingobacteriales</taxon>
        <taxon>Sphingobacteriaceae</taxon>
        <taxon>Sphingobacterium</taxon>
    </lineage>
</organism>
<gene>
    <name evidence="1" type="ORF">SAMN05660841_01680</name>
</gene>
<reference evidence="2" key="1">
    <citation type="submission" date="2017-02" db="EMBL/GenBank/DDBJ databases">
        <authorList>
            <person name="Varghese N."/>
            <person name="Submissions S."/>
        </authorList>
    </citation>
    <scope>NUCLEOTIDE SEQUENCE [LARGE SCALE GENOMIC DNA]</scope>
    <source>
        <strain evidence="2">DSM 24091</strain>
    </source>
</reference>
<evidence type="ECO:0000313" key="2">
    <source>
        <dbReference type="Proteomes" id="UP000190150"/>
    </source>
</evidence>
<protein>
    <recommendedName>
        <fullName evidence="3">HTH cro/C1-type domain-containing protein</fullName>
    </recommendedName>
</protein>
<sequence>MLTQKELFELLCARFETKDEAIAFIAEALCVSSEVAKKWVEGTIDIYYSDLQSLVRLFGLGPDELAKK</sequence>
<accession>A0A1T5CZN9</accession>
<evidence type="ECO:0000313" key="1">
    <source>
        <dbReference type="EMBL" id="SKB64806.1"/>
    </source>
</evidence>
<dbReference type="Proteomes" id="UP000190150">
    <property type="component" value="Unassembled WGS sequence"/>
</dbReference>
<dbReference type="RefSeq" id="WP_079642634.1">
    <property type="nucleotide sequence ID" value="NZ_FUZF01000005.1"/>
</dbReference>
<proteinExistence type="predicted"/>
<dbReference type="AlphaFoldDB" id="A0A1T5CZN9"/>